<organism evidence="1">
    <name type="scientific">Archaeoglobus veneficus pleomorphic virus 1</name>
    <dbReference type="NCBI Taxonomy" id="3115750"/>
    <lineage>
        <taxon>Viruses</taxon>
        <taxon>Monodnaviria</taxon>
        <taxon>Trapavirae</taxon>
        <taxon>Calorviricota</taxon>
        <taxon>Caminiviricetes</taxon>
        <taxon>Ageovirales</taxon>
        <taxon>Thalassapleoviridae</taxon>
        <taxon>Avenivirus</taxon>
        <taxon>Avenivirus atlanticense</taxon>
    </lineage>
</organism>
<sequence length="34" mass="4196">MSFFKVNCIKLKTARIITYFLFRAMRNVFVFFRS</sequence>
<accession>A0AAT9JAM4</accession>
<gene>
    <name evidence="1" type="ORF">AvPV1_gp19</name>
</gene>
<dbReference type="EMBL" id="BK065155">
    <property type="protein sequence ID" value="DBA54601.1"/>
    <property type="molecule type" value="Genomic_DNA"/>
</dbReference>
<reference evidence="1" key="1">
    <citation type="journal article" date="2024" name="ISME J.">
        <title>Pleomorphic viruses establish stable relationship with marine hyperthermophilic archaea.</title>
        <authorList>
            <person name="Baquero D.P."/>
            <person name="Bignon E.A."/>
            <person name="Krupovic M."/>
        </authorList>
    </citation>
    <scope>NUCLEOTIDE SEQUENCE</scope>
</reference>
<protein>
    <submittedName>
        <fullName evidence="1">Uncharacterized protein</fullName>
    </submittedName>
</protein>
<name>A0AAT9JAM4_9VIRU</name>
<evidence type="ECO:0000313" key="1">
    <source>
        <dbReference type="EMBL" id="DBA54601.1"/>
    </source>
</evidence>
<proteinExistence type="predicted"/>